<proteinExistence type="predicted"/>
<evidence type="ECO:0000256" key="1">
    <source>
        <dbReference type="ARBA" id="ARBA00022679"/>
    </source>
</evidence>
<comment type="caution">
    <text evidence="4">The sequence shown here is derived from an EMBL/GenBank/DDBJ whole genome shotgun (WGS) entry which is preliminary data.</text>
</comment>
<dbReference type="PANTHER" id="PTHR43877">
    <property type="entry name" value="AMINOALKYLPHOSPHONATE N-ACETYLTRANSFERASE-RELATED-RELATED"/>
    <property type="match status" value="1"/>
</dbReference>
<dbReference type="InterPro" id="IPR050832">
    <property type="entry name" value="Bact_Acetyltransf"/>
</dbReference>
<dbReference type="RefSeq" id="WP_326091827.1">
    <property type="nucleotide sequence ID" value="NZ_JARLKZ010000036.1"/>
</dbReference>
<dbReference type="Gene3D" id="3.40.630.30">
    <property type="match status" value="1"/>
</dbReference>
<evidence type="ECO:0000256" key="2">
    <source>
        <dbReference type="ARBA" id="ARBA00023315"/>
    </source>
</evidence>
<feature type="domain" description="N-acetyltransferase" evidence="3">
    <location>
        <begin position="4"/>
        <end position="170"/>
    </location>
</feature>
<dbReference type="EMBL" id="JARLKZ010000036">
    <property type="protein sequence ID" value="MEC0244188.1"/>
    <property type="molecule type" value="Genomic_DNA"/>
</dbReference>
<gene>
    <name evidence="4" type="ORF">P4H66_30715</name>
</gene>
<name>A0ABU6GWT6_9BACL</name>
<keyword evidence="1" id="KW-0808">Transferase</keyword>
<evidence type="ECO:0000259" key="3">
    <source>
        <dbReference type="PROSITE" id="PS51186"/>
    </source>
</evidence>
<dbReference type="CDD" id="cd04301">
    <property type="entry name" value="NAT_SF"/>
    <property type="match status" value="1"/>
</dbReference>
<keyword evidence="5" id="KW-1185">Reference proteome</keyword>
<dbReference type="InterPro" id="IPR016181">
    <property type="entry name" value="Acyl_CoA_acyltransferase"/>
</dbReference>
<dbReference type="Pfam" id="PF00583">
    <property type="entry name" value="Acetyltransf_1"/>
    <property type="match status" value="1"/>
</dbReference>
<dbReference type="InterPro" id="IPR000182">
    <property type="entry name" value="GNAT_dom"/>
</dbReference>
<dbReference type="PROSITE" id="PS51186">
    <property type="entry name" value="GNAT"/>
    <property type="match status" value="1"/>
</dbReference>
<organism evidence="4 5">
    <name type="scientific">Paenibacillus dokdonensis</name>
    <dbReference type="NCBI Taxonomy" id="2567944"/>
    <lineage>
        <taxon>Bacteria</taxon>
        <taxon>Bacillati</taxon>
        <taxon>Bacillota</taxon>
        <taxon>Bacilli</taxon>
        <taxon>Bacillales</taxon>
        <taxon>Paenibacillaceae</taxon>
        <taxon>Paenibacillus</taxon>
    </lineage>
</organism>
<accession>A0ABU6GWT6</accession>
<sequence>MEQWIIRQAEEKDIHGLAKVHLESWLTTYRGIVPDTYLDGLKLESRIELWTRVLEPANKTMTFVLENSSGEVVGFINGGLSRETELDIEAEVYSLYLLKEAHGRGHGRELMNRLTSYFREQGYHSMLVWVLEDNPAVQFYKKMGGEFLMQDELQIGGESVTELCLEWRNIAVSA</sequence>
<dbReference type="SUPFAM" id="SSF55729">
    <property type="entry name" value="Acyl-CoA N-acyltransferases (Nat)"/>
    <property type="match status" value="1"/>
</dbReference>
<evidence type="ECO:0000313" key="5">
    <source>
        <dbReference type="Proteomes" id="UP001344632"/>
    </source>
</evidence>
<reference evidence="4 5" key="1">
    <citation type="submission" date="2023-03" db="EMBL/GenBank/DDBJ databases">
        <title>Bacillus Genome Sequencing.</title>
        <authorList>
            <person name="Dunlap C."/>
        </authorList>
    </citation>
    <scope>NUCLEOTIDE SEQUENCE [LARGE SCALE GENOMIC DNA]</scope>
    <source>
        <strain evidence="4 5">BD-525</strain>
    </source>
</reference>
<keyword evidence="2" id="KW-0012">Acyltransferase</keyword>
<dbReference type="Proteomes" id="UP001344632">
    <property type="component" value="Unassembled WGS sequence"/>
</dbReference>
<evidence type="ECO:0000313" key="4">
    <source>
        <dbReference type="EMBL" id="MEC0244188.1"/>
    </source>
</evidence>
<protein>
    <submittedName>
        <fullName evidence="4">GNAT family N-acetyltransferase</fullName>
    </submittedName>
</protein>